<reference evidence="3 4" key="1">
    <citation type="journal article" date="2020" name="G3 (Bethesda)">
        <title>Improved Reference Genome for Cyclotella cryptica CCMP332, a Model for Cell Wall Morphogenesis, Salinity Adaptation, and Lipid Production in Diatoms (Bacillariophyta).</title>
        <authorList>
            <person name="Roberts W.R."/>
            <person name="Downey K.M."/>
            <person name="Ruck E.C."/>
            <person name="Traller J.C."/>
            <person name="Alverson A.J."/>
        </authorList>
    </citation>
    <scope>NUCLEOTIDE SEQUENCE [LARGE SCALE GENOMIC DNA]</scope>
    <source>
        <strain evidence="3 4">CCMP332</strain>
    </source>
</reference>
<dbReference type="PANTHER" id="PTHR43642:SF1">
    <property type="entry name" value="HYBRID SIGNAL TRANSDUCTION HISTIDINE KINASE G"/>
    <property type="match status" value="1"/>
</dbReference>
<dbReference type="InterPro" id="IPR011990">
    <property type="entry name" value="TPR-like_helical_dom_sf"/>
</dbReference>
<feature type="region of interest" description="Disordered" evidence="1">
    <location>
        <begin position="154"/>
        <end position="186"/>
    </location>
</feature>
<dbReference type="SUPFAM" id="SSF52540">
    <property type="entry name" value="P-loop containing nucleoside triphosphate hydrolases"/>
    <property type="match status" value="1"/>
</dbReference>
<name>A0ABD3PJC5_9STRA</name>
<evidence type="ECO:0000256" key="1">
    <source>
        <dbReference type="SAM" id="MobiDB-lite"/>
    </source>
</evidence>
<sequence>MAEFRQEFTSNDCDSPFESKSRTPSFQASFKRLIYYLDPRFRPPPHSCCKMATTIPLKQWIQGALECSQPDDDDDDDNNNNISTVALSPAYLTNALRIALALTQQISDVEESSTSQSSCCDDVVTCLPPPFPVACIDWADCITVRCCCSSSKEPNDEKHFGHDESLTNAPTTSSSPRNSPSSLLASSLQSDRWDDDALDELLGNIAREIEGETVPLPENTATVTTMDAPPLPRRGINGGYFLHVENARLFYIPSEDSHPVDSSPSLSSSSEKLQRIYSLGLVFYELFSGGDLPPLDLLVVSSRNGEDLAILSLGRAVEGEGKEEERSSVRPLDHFASMLNMSDDTHANMEPYDSQHVYNTSYRSKKRQSFSSRSRQTTGVVSSRSSLDSLCMKGVPIRLCDLICNMIDCINGGLMGNESYSKMVDVTYDLQLMLDKPFVYLHDLDVDRLSLHGLELDDTLFERNNEFECLQCAYRRSLSGSPELGIITGVSGTGKSTMAHQLGHFITSSGGVFLSGKFDQMMRRVQPLSAVASAFDNYCDVLTREEETERAMLVASQLRTALGSDLYYLIQVIPNLSQIIRTSAIDIPPNQDDCVDAQQRLQYLFCQFVEVISSCSSGPIALFMDDVQWADSASISVIGHILKTSRYRQDGNRVFFLATCRDDEMESDHSFWKMVESVGTFGFNTSVVKLECMDQDTVTRVISNLLHLSPRLVRSLSDIVYHKTKGNPLFVSKLLLSLNREGLLNISLVRHRWEWDVEKIQSRKLPDDVAMFFVRSINTLPVDVKISLSALSCLGASAECEVIYAIETNLNLNLIEPLNVAVAEGLLNKVDGRYCFCHDRVHEATYGIIEEQDRCLHHMNYGLSLIDVFFTTDNASLLLTAATQINLAGPSAVQDAEKYHQIANYNLMAGKKAMEMSDFSSAFSFFDHGMTFLRKKRWQDHYDLSLELFNLAAKCALTIKDLTSLTVICDEVLINARNSDDTLNVSFILMSALTHSMVSESVEFGFHVLSNELGVDIHSSTSREDTLNLITQTQSTLNGFTEETLLSYQVLTNYNMVMALKFLAKLESSIQQVNPALVPFVTIKIVELTIEHGVSPMSAIGFAYFGGMIAELGDLRGGYRYTKLAKALLHKHPSNEIAGEVILKSTEILSFIEPLQTTNDHRLQGQVAAMAAGDVHWACMNKLLFTCTLLWSGENLSEVKEAFIKAGHFSEEHSHQISFYYLKIFDRTISRLVDGEDLTMSDDQLTRHAIETKNPYQLVIVYFHNLFHSLVFNNYEEMKLSAENFLKFTTPSWNLLSGHSVHTLIGGLASFRIYRETNDLMWAQRGNQFKERMKTWNDQGSLWNFENKSFLLDAEYSYSNGDLELARVAYEKAISSARRHKFIHEEAIAYELAANFYLNTGNKSIALKYFTDAHGKYFEWGAFAKVKALYAYIQETFRCDSPSAVPTL</sequence>
<keyword evidence="4" id="KW-1185">Reference proteome</keyword>
<feature type="compositionally biased region" description="Low complexity" evidence="1">
    <location>
        <begin position="167"/>
        <end position="186"/>
    </location>
</feature>
<dbReference type="SUPFAM" id="SSF48452">
    <property type="entry name" value="TPR-like"/>
    <property type="match status" value="1"/>
</dbReference>
<dbReference type="Proteomes" id="UP001516023">
    <property type="component" value="Unassembled WGS sequence"/>
</dbReference>
<accession>A0ABD3PJC5</accession>
<feature type="region of interest" description="Disordered" evidence="1">
    <location>
        <begin position="1"/>
        <end position="22"/>
    </location>
</feature>
<dbReference type="PANTHER" id="PTHR43642">
    <property type="entry name" value="HYBRID SIGNAL TRANSDUCTION HISTIDINE KINASE G"/>
    <property type="match status" value="1"/>
</dbReference>
<organism evidence="3 4">
    <name type="scientific">Cyclotella cryptica</name>
    <dbReference type="NCBI Taxonomy" id="29204"/>
    <lineage>
        <taxon>Eukaryota</taxon>
        <taxon>Sar</taxon>
        <taxon>Stramenopiles</taxon>
        <taxon>Ochrophyta</taxon>
        <taxon>Bacillariophyta</taxon>
        <taxon>Coscinodiscophyceae</taxon>
        <taxon>Thalassiosirophycidae</taxon>
        <taxon>Stephanodiscales</taxon>
        <taxon>Stephanodiscaceae</taxon>
        <taxon>Cyclotella</taxon>
    </lineage>
</organism>
<feature type="domain" description="Orc1-like AAA ATPase" evidence="2">
    <location>
        <begin position="460"/>
        <end position="646"/>
    </location>
</feature>
<dbReference type="InterPro" id="IPR041664">
    <property type="entry name" value="AAA_16"/>
</dbReference>
<evidence type="ECO:0000259" key="2">
    <source>
        <dbReference type="Pfam" id="PF13191"/>
    </source>
</evidence>
<protein>
    <recommendedName>
        <fullName evidence="2">Orc1-like AAA ATPase domain-containing protein</fullName>
    </recommendedName>
</protein>
<dbReference type="InterPro" id="IPR027417">
    <property type="entry name" value="P-loop_NTPase"/>
</dbReference>
<comment type="caution">
    <text evidence="3">The sequence shown here is derived from an EMBL/GenBank/DDBJ whole genome shotgun (WGS) entry which is preliminary data.</text>
</comment>
<dbReference type="InterPro" id="IPR053159">
    <property type="entry name" value="Hybrid_Histidine_Kinase"/>
</dbReference>
<evidence type="ECO:0000313" key="3">
    <source>
        <dbReference type="EMBL" id="KAL3787431.1"/>
    </source>
</evidence>
<evidence type="ECO:0000313" key="4">
    <source>
        <dbReference type="Proteomes" id="UP001516023"/>
    </source>
</evidence>
<dbReference type="EMBL" id="JABMIG020000175">
    <property type="protein sequence ID" value="KAL3787431.1"/>
    <property type="molecule type" value="Genomic_DNA"/>
</dbReference>
<feature type="compositionally biased region" description="Basic and acidic residues" evidence="1">
    <location>
        <begin position="154"/>
        <end position="165"/>
    </location>
</feature>
<gene>
    <name evidence="3" type="ORF">HJC23_001828</name>
</gene>
<dbReference type="Pfam" id="PF13191">
    <property type="entry name" value="AAA_16"/>
    <property type="match status" value="1"/>
</dbReference>
<proteinExistence type="predicted"/>